<keyword evidence="3" id="KW-0238">DNA-binding</keyword>
<evidence type="ECO:0000256" key="4">
    <source>
        <dbReference type="ARBA" id="ARBA00023163"/>
    </source>
</evidence>
<evidence type="ECO:0000256" key="1">
    <source>
        <dbReference type="ARBA" id="ARBA00004123"/>
    </source>
</evidence>
<keyword evidence="4" id="KW-0804">Transcription</keyword>
<dbReference type="InterPro" id="IPR003657">
    <property type="entry name" value="WRKY_dom"/>
</dbReference>
<reference evidence="8" key="1">
    <citation type="submission" date="2019-02" db="EMBL/GenBank/DDBJ databases">
        <authorList>
            <person name="Goyal P."/>
            <person name="Manzoor M.M."/>
            <person name="Vishwakarma R.A."/>
            <person name="Gupta S."/>
        </authorList>
    </citation>
    <scope>NUCLEOTIDE SEQUENCE</scope>
</reference>
<keyword evidence="2" id="KW-0805">Transcription regulation</keyword>
<protein>
    <submittedName>
        <fullName evidence="8">WRKY68</fullName>
    </submittedName>
</protein>
<dbReference type="EMBL" id="MK511306">
    <property type="protein sequence ID" value="QFI57463.1"/>
    <property type="molecule type" value="mRNA"/>
</dbReference>
<sequence>MDYYFGNPNPPNPYYGHQYSAVNIAPSSDNFMVSDYLMLDDDDVVNVDHHHHQDSNWSQSTETESSENKAGSSDANIHGFGDETSPNNNNIKRKKGIMKSTAEVSPRRITFRTRSQLEIMDDGYKWRKYGKKAVKNSPNPRNYYKCSGEGCSVKKRVERDREDSSYVLTTYDGVHNHESPCTAYYSPMSLVGALQ</sequence>
<evidence type="ECO:0000256" key="2">
    <source>
        <dbReference type="ARBA" id="ARBA00023015"/>
    </source>
</evidence>
<organism evidence="8">
    <name type="scientific">Glycyrrhiza glabra</name>
    <name type="common">Licorice</name>
    <dbReference type="NCBI Taxonomy" id="49827"/>
    <lineage>
        <taxon>Eukaryota</taxon>
        <taxon>Viridiplantae</taxon>
        <taxon>Streptophyta</taxon>
        <taxon>Embryophyta</taxon>
        <taxon>Tracheophyta</taxon>
        <taxon>Spermatophyta</taxon>
        <taxon>Magnoliopsida</taxon>
        <taxon>eudicotyledons</taxon>
        <taxon>Gunneridae</taxon>
        <taxon>Pentapetalae</taxon>
        <taxon>rosids</taxon>
        <taxon>fabids</taxon>
        <taxon>Fabales</taxon>
        <taxon>Fabaceae</taxon>
        <taxon>Papilionoideae</taxon>
        <taxon>50 kb inversion clade</taxon>
        <taxon>NPAAA clade</taxon>
        <taxon>Hologalegina</taxon>
        <taxon>IRL clade</taxon>
        <taxon>Galegeae</taxon>
        <taxon>Glycyrrhiza</taxon>
    </lineage>
</organism>
<accession>A0A7G3LRM0</accession>
<name>A0A7G3LRM0_GLYGL</name>
<proteinExistence type="evidence at transcript level"/>
<evidence type="ECO:0000256" key="6">
    <source>
        <dbReference type="SAM" id="MobiDB-lite"/>
    </source>
</evidence>
<dbReference type="PANTHER" id="PTHR31221:SF377">
    <property type="entry name" value="WRKY TRANSCRIPTION FACTOR 51-RELATED"/>
    <property type="match status" value="1"/>
</dbReference>
<dbReference type="Gene3D" id="2.20.25.80">
    <property type="entry name" value="WRKY domain"/>
    <property type="match status" value="1"/>
</dbReference>
<evidence type="ECO:0000259" key="7">
    <source>
        <dbReference type="PROSITE" id="PS50811"/>
    </source>
</evidence>
<feature type="domain" description="WRKY" evidence="7">
    <location>
        <begin position="115"/>
        <end position="180"/>
    </location>
</feature>
<dbReference type="PROSITE" id="PS50811">
    <property type="entry name" value="WRKY"/>
    <property type="match status" value="1"/>
</dbReference>
<dbReference type="SUPFAM" id="SSF118290">
    <property type="entry name" value="WRKY DNA-binding domain"/>
    <property type="match status" value="1"/>
</dbReference>
<evidence type="ECO:0000256" key="5">
    <source>
        <dbReference type="ARBA" id="ARBA00023242"/>
    </source>
</evidence>
<dbReference type="FunFam" id="2.20.25.80:FF:000003">
    <property type="entry name" value="WRKY transcription factor 57"/>
    <property type="match status" value="1"/>
</dbReference>
<dbReference type="GO" id="GO:0005634">
    <property type="term" value="C:nucleus"/>
    <property type="evidence" value="ECO:0007669"/>
    <property type="project" value="UniProtKB-SubCell"/>
</dbReference>
<dbReference type="SMART" id="SM00774">
    <property type="entry name" value="WRKY"/>
    <property type="match status" value="1"/>
</dbReference>
<dbReference type="GO" id="GO:0003700">
    <property type="term" value="F:DNA-binding transcription factor activity"/>
    <property type="evidence" value="ECO:0007669"/>
    <property type="project" value="InterPro"/>
</dbReference>
<comment type="subcellular location">
    <subcellularLocation>
        <location evidence="1">Nucleus</location>
    </subcellularLocation>
</comment>
<dbReference type="InterPro" id="IPR044810">
    <property type="entry name" value="WRKY_plant"/>
</dbReference>
<dbReference type="GO" id="GO:0043565">
    <property type="term" value="F:sequence-specific DNA binding"/>
    <property type="evidence" value="ECO:0007669"/>
    <property type="project" value="InterPro"/>
</dbReference>
<feature type="region of interest" description="Disordered" evidence="6">
    <location>
        <begin position="49"/>
        <end position="94"/>
    </location>
</feature>
<evidence type="ECO:0000313" key="8">
    <source>
        <dbReference type="EMBL" id="QFI57463.1"/>
    </source>
</evidence>
<evidence type="ECO:0000256" key="3">
    <source>
        <dbReference type="ARBA" id="ARBA00023125"/>
    </source>
</evidence>
<dbReference type="InterPro" id="IPR036576">
    <property type="entry name" value="WRKY_dom_sf"/>
</dbReference>
<keyword evidence="5" id="KW-0539">Nucleus</keyword>
<feature type="compositionally biased region" description="Polar residues" evidence="6">
    <location>
        <begin position="55"/>
        <end position="75"/>
    </location>
</feature>
<dbReference type="PANTHER" id="PTHR31221">
    <property type="entry name" value="WRKY TRANSCRIPTION FACTOR PROTEIN 1-RELATED"/>
    <property type="match status" value="1"/>
</dbReference>
<dbReference type="AlphaFoldDB" id="A0A7G3LRM0"/>
<dbReference type="Pfam" id="PF03106">
    <property type="entry name" value="WRKY"/>
    <property type="match status" value="1"/>
</dbReference>